<protein>
    <submittedName>
        <fullName evidence="4">Anti-sigma factor</fullName>
    </submittedName>
</protein>
<feature type="domain" description="FecR protein" evidence="2">
    <location>
        <begin position="199"/>
        <end position="293"/>
    </location>
</feature>
<dbReference type="InterPro" id="IPR012373">
    <property type="entry name" value="Ferrdict_sens_TM"/>
</dbReference>
<dbReference type="Gene3D" id="3.55.50.30">
    <property type="match status" value="1"/>
</dbReference>
<dbReference type="InterPro" id="IPR032508">
    <property type="entry name" value="FecR_C"/>
</dbReference>
<evidence type="ECO:0000256" key="1">
    <source>
        <dbReference type="SAM" id="Phobius"/>
    </source>
</evidence>
<dbReference type="Proteomes" id="UP000223749">
    <property type="component" value="Chromosome"/>
</dbReference>
<keyword evidence="1" id="KW-0472">Membrane</keyword>
<keyword evidence="1" id="KW-1133">Transmembrane helix</keyword>
<organism evidence="4 5">
    <name type="scientific">Pedobacter ginsengisoli</name>
    <dbReference type="NCBI Taxonomy" id="363852"/>
    <lineage>
        <taxon>Bacteria</taxon>
        <taxon>Pseudomonadati</taxon>
        <taxon>Bacteroidota</taxon>
        <taxon>Sphingobacteriia</taxon>
        <taxon>Sphingobacteriales</taxon>
        <taxon>Sphingobacteriaceae</taxon>
        <taxon>Pedobacter</taxon>
    </lineage>
</organism>
<dbReference type="KEGG" id="pgs:CPT03_13270"/>
<dbReference type="PANTHER" id="PTHR30273:SF2">
    <property type="entry name" value="PROTEIN FECR"/>
    <property type="match status" value="1"/>
</dbReference>
<feature type="domain" description="Protein FecR C-terminal" evidence="3">
    <location>
        <begin position="334"/>
        <end position="402"/>
    </location>
</feature>
<evidence type="ECO:0000313" key="4">
    <source>
        <dbReference type="EMBL" id="ATP57372.1"/>
    </source>
</evidence>
<feature type="transmembrane region" description="Helical" evidence="1">
    <location>
        <begin position="102"/>
        <end position="124"/>
    </location>
</feature>
<gene>
    <name evidence="4" type="ORF">CPT03_13270</name>
</gene>
<proteinExistence type="predicted"/>
<accession>A0A2D1U709</accession>
<dbReference type="AlphaFoldDB" id="A0A2D1U709"/>
<dbReference type="PANTHER" id="PTHR30273">
    <property type="entry name" value="PERIPLASMIC SIGNAL SENSOR AND SIGMA FACTOR ACTIVATOR FECR-RELATED"/>
    <property type="match status" value="1"/>
</dbReference>
<evidence type="ECO:0000259" key="2">
    <source>
        <dbReference type="Pfam" id="PF04773"/>
    </source>
</evidence>
<dbReference type="Gene3D" id="2.60.120.1440">
    <property type="match status" value="1"/>
</dbReference>
<dbReference type="EMBL" id="CP024091">
    <property type="protein sequence ID" value="ATP57372.1"/>
    <property type="molecule type" value="Genomic_DNA"/>
</dbReference>
<keyword evidence="5" id="KW-1185">Reference proteome</keyword>
<sequence>MIPFVLVTKGGKLNNEIIHLFTKYLNNQCNTDELERVFILIKAGSYKPEWDFVLAEEASRLVGTDDQAEMSLSEISGLHDKIQNTIKDDESKISVLPTRNLYWGKIAAAAIILITLSIGGIYYLSRKDIKSSDELAHDIAPGGNKAILTLANGEKISLSDAKNGKLAVAAGVTVTKLSDGKIVYAIAPGKGSNTALNSIETPRGGQYEVILPDGSKVLLNAASSLTYPASFVALKERRVELKGEAYFEIAKDKRHPFIVKSENQEIKVLGTHFNINSYIDEPVTKTTLVEGSVLIKVLGAEEVLSPGNQAVNGPGGLDVVEANLDEVLAWKNGYFMFDSESIESVMRKISRWYNVDVVFKGLVSKDKFGGTVSRFANVSQVLRKLEYTGKVHFIIEERRIIVTK</sequence>
<dbReference type="Pfam" id="PF04773">
    <property type="entry name" value="FecR"/>
    <property type="match status" value="1"/>
</dbReference>
<dbReference type="InterPro" id="IPR006860">
    <property type="entry name" value="FecR"/>
</dbReference>
<evidence type="ECO:0000259" key="3">
    <source>
        <dbReference type="Pfam" id="PF16344"/>
    </source>
</evidence>
<keyword evidence="1" id="KW-0812">Transmembrane</keyword>
<dbReference type="GO" id="GO:0016989">
    <property type="term" value="F:sigma factor antagonist activity"/>
    <property type="evidence" value="ECO:0007669"/>
    <property type="project" value="TreeGrafter"/>
</dbReference>
<evidence type="ECO:0000313" key="5">
    <source>
        <dbReference type="Proteomes" id="UP000223749"/>
    </source>
</evidence>
<dbReference type="Pfam" id="PF16344">
    <property type="entry name" value="FecR_C"/>
    <property type="match status" value="1"/>
</dbReference>
<name>A0A2D1U709_9SPHI</name>
<reference evidence="4 5" key="1">
    <citation type="submission" date="2017-10" db="EMBL/GenBank/DDBJ databases">
        <title>Whole genome of Pedobacter ginsengisoli T01R-27 isolated from tomato rhizosphere.</title>
        <authorList>
            <person name="Weon H.-Y."/>
            <person name="Lee S.A."/>
            <person name="Sang M.K."/>
            <person name="Song J."/>
        </authorList>
    </citation>
    <scope>NUCLEOTIDE SEQUENCE [LARGE SCALE GENOMIC DNA]</scope>
    <source>
        <strain evidence="4 5">T01R-27</strain>
    </source>
</reference>